<evidence type="ECO:0000256" key="8">
    <source>
        <dbReference type="ARBA" id="ARBA00023027"/>
    </source>
</evidence>
<proteinExistence type="inferred from homology"/>
<dbReference type="PANTHER" id="PTHR45754">
    <property type="entry name" value="METHYLENETETRAHYDROFOLATE REDUCTASE"/>
    <property type="match status" value="1"/>
</dbReference>
<keyword evidence="4" id="KW-0028">Amino-acid biosynthesis</keyword>
<evidence type="ECO:0000256" key="7">
    <source>
        <dbReference type="ARBA" id="ARBA00023002"/>
    </source>
</evidence>
<dbReference type="EMBL" id="AWYA01000015">
    <property type="protein sequence ID" value="KIC05556.1"/>
    <property type="molecule type" value="Genomic_DNA"/>
</dbReference>
<gene>
    <name evidence="13" type="ORF">LRN_0512</name>
</gene>
<evidence type="ECO:0000256" key="5">
    <source>
        <dbReference type="ARBA" id="ARBA00022630"/>
    </source>
</evidence>
<dbReference type="Gene3D" id="3.20.20.220">
    <property type="match status" value="1"/>
</dbReference>
<evidence type="ECO:0000313" key="13">
    <source>
        <dbReference type="EMBL" id="KIC05556.1"/>
    </source>
</evidence>
<comment type="pathway">
    <text evidence="10">Amino-acid biosynthesis; L-methionine biosynthesis via de novo pathway.</text>
</comment>
<dbReference type="InterPro" id="IPR029041">
    <property type="entry name" value="FAD-linked_oxidoreductase-like"/>
</dbReference>
<dbReference type="InterPro" id="IPR003171">
    <property type="entry name" value="Mehydrof_redctse-like"/>
</dbReference>
<comment type="pathway">
    <text evidence="2 12">One-carbon metabolism; tetrahydrofolate interconversion.</text>
</comment>
<comment type="catalytic activity">
    <reaction evidence="11">
        <text>(6S)-5-methyl-5,6,7,8-tetrahydrofolate + NAD(+) = (6R)-5,10-methylene-5,6,7,8-tetrahydrofolate + NADH + H(+)</text>
        <dbReference type="Rhea" id="RHEA:19821"/>
        <dbReference type="ChEBI" id="CHEBI:15378"/>
        <dbReference type="ChEBI" id="CHEBI:15636"/>
        <dbReference type="ChEBI" id="CHEBI:18608"/>
        <dbReference type="ChEBI" id="CHEBI:57540"/>
        <dbReference type="ChEBI" id="CHEBI:57945"/>
        <dbReference type="EC" id="1.5.1.54"/>
    </reaction>
    <physiologicalReaction direction="right-to-left" evidence="11">
        <dbReference type="Rhea" id="RHEA:19823"/>
    </physiologicalReaction>
</comment>
<dbReference type="NCBIfam" id="TIGR00676">
    <property type="entry name" value="fadh2"/>
    <property type="match status" value="1"/>
</dbReference>
<evidence type="ECO:0000256" key="12">
    <source>
        <dbReference type="RuleBase" id="RU003862"/>
    </source>
</evidence>
<evidence type="ECO:0000256" key="11">
    <source>
        <dbReference type="ARBA" id="ARBA00048628"/>
    </source>
</evidence>
<comment type="caution">
    <text evidence="13">The sequence shown here is derived from an EMBL/GenBank/DDBJ whole genome shotgun (WGS) entry which is preliminary data.</text>
</comment>
<dbReference type="InterPro" id="IPR004620">
    <property type="entry name" value="MTHF_reductase_bac"/>
</dbReference>
<organism evidence="13 14">
    <name type="scientific">Ligilactobacillus ruminis DPC 6832</name>
    <dbReference type="NCBI Taxonomy" id="1402208"/>
    <lineage>
        <taxon>Bacteria</taxon>
        <taxon>Bacillati</taxon>
        <taxon>Bacillota</taxon>
        <taxon>Bacilli</taxon>
        <taxon>Lactobacillales</taxon>
        <taxon>Lactobacillaceae</taxon>
        <taxon>Ligilactobacillus</taxon>
    </lineage>
</organism>
<dbReference type="EC" id="1.5.1.54" evidence="12"/>
<accession>A0A837DX51</accession>
<dbReference type="GO" id="GO:0106312">
    <property type="term" value="F:methylenetetrahydrofolate reductase (NADH) activity"/>
    <property type="evidence" value="ECO:0007669"/>
    <property type="project" value="UniProtKB-EC"/>
</dbReference>
<dbReference type="GO" id="GO:0005829">
    <property type="term" value="C:cytosol"/>
    <property type="evidence" value="ECO:0007669"/>
    <property type="project" value="InterPro"/>
</dbReference>
<dbReference type="AlphaFoldDB" id="A0A837DX51"/>
<name>A0A837DX51_9LACO</name>
<dbReference type="Pfam" id="PF02219">
    <property type="entry name" value="MTHFR"/>
    <property type="match status" value="1"/>
</dbReference>
<comment type="cofactor">
    <cofactor evidence="1 12">
        <name>FAD</name>
        <dbReference type="ChEBI" id="CHEBI:57692"/>
    </cofactor>
</comment>
<evidence type="ECO:0000256" key="10">
    <source>
        <dbReference type="ARBA" id="ARBA00034478"/>
    </source>
</evidence>
<dbReference type="GO" id="GO:0009086">
    <property type="term" value="P:methionine biosynthetic process"/>
    <property type="evidence" value="ECO:0007669"/>
    <property type="project" value="UniProtKB-KW"/>
</dbReference>
<keyword evidence="8" id="KW-0520">NAD</keyword>
<dbReference type="PANTHER" id="PTHR45754:SF3">
    <property type="entry name" value="METHYLENETETRAHYDROFOLATE REDUCTASE (NADPH)"/>
    <property type="match status" value="1"/>
</dbReference>
<dbReference type="SUPFAM" id="SSF51730">
    <property type="entry name" value="FAD-linked oxidoreductase"/>
    <property type="match status" value="1"/>
</dbReference>
<evidence type="ECO:0000256" key="9">
    <source>
        <dbReference type="ARBA" id="ARBA00023167"/>
    </source>
</evidence>
<evidence type="ECO:0000256" key="3">
    <source>
        <dbReference type="ARBA" id="ARBA00006743"/>
    </source>
</evidence>
<protein>
    <recommendedName>
        <fullName evidence="12">Methylenetetrahydrofolate reductase</fullName>
        <ecNumber evidence="12">1.5.1.54</ecNumber>
    </recommendedName>
</protein>
<evidence type="ECO:0000256" key="4">
    <source>
        <dbReference type="ARBA" id="ARBA00022605"/>
    </source>
</evidence>
<evidence type="ECO:0000313" key="14">
    <source>
        <dbReference type="Proteomes" id="UP000031011"/>
    </source>
</evidence>
<keyword evidence="6 12" id="KW-0274">FAD</keyword>
<comment type="similarity">
    <text evidence="3 12">Belongs to the methylenetetrahydrofolate reductase family.</text>
</comment>
<keyword evidence="7 12" id="KW-0560">Oxidoreductase</keyword>
<sequence>MSQTTFSFEIFPPNKESAAEKLTETLDELVGLSPDFISVTCTNKNDDLARLTVKLAGYVKNRLNVPSIAHLPAAYLDKQQVSEILNELETLGVTNLLALRGDRIEGRKPRDDFRHVSDLIAYVHENFPDFHISAACYPEIHPESNSRVDDIKHLKYKTDQGVDSLITQMFFDNESFYRFRECCELADINTPIVAGIMPIVKRKQALRILNTSSATLPKKFTAILNKYHDDPESLKAAGLAYAIDQIVDLVTQGVAGIHLYTMNDAETAKYIWQATRSLFENGRKVHQA</sequence>
<dbReference type="UniPathway" id="UPA00193"/>
<reference evidence="13 14" key="1">
    <citation type="journal article" date="2015" name="BMC Microbiol.">
        <title>Lactobacillus ruminis strains cluster according to their mammalian gut source.</title>
        <authorList>
            <person name="O' Donnell M.M."/>
            <person name="Harris H.M."/>
            <person name="Lynch D.B."/>
            <person name="Ross R.P."/>
            <person name="O'Toole P.W."/>
        </authorList>
    </citation>
    <scope>NUCLEOTIDE SEQUENCE [LARGE SCALE GENOMIC DNA]</scope>
    <source>
        <strain evidence="13 14">DPC 6832</strain>
    </source>
</reference>
<evidence type="ECO:0000256" key="2">
    <source>
        <dbReference type="ARBA" id="ARBA00004777"/>
    </source>
</evidence>
<keyword evidence="9" id="KW-0486">Methionine biosynthesis</keyword>
<dbReference type="Proteomes" id="UP000031011">
    <property type="component" value="Unassembled WGS sequence"/>
</dbReference>
<evidence type="ECO:0000256" key="1">
    <source>
        <dbReference type="ARBA" id="ARBA00001974"/>
    </source>
</evidence>
<dbReference type="CDD" id="cd00537">
    <property type="entry name" value="MTHFR"/>
    <property type="match status" value="1"/>
</dbReference>
<keyword evidence="5 12" id="KW-0285">Flavoprotein</keyword>
<evidence type="ECO:0000256" key="6">
    <source>
        <dbReference type="ARBA" id="ARBA00022827"/>
    </source>
</evidence>
<dbReference type="GO" id="GO:0035999">
    <property type="term" value="P:tetrahydrofolate interconversion"/>
    <property type="evidence" value="ECO:0007669"/>
    <property type="project" value="UniProtKB-UniPathway"/>
</dbReference>
<dbReference type="GO" id="GO:0071949">
    <property type="term" value="F:FAD binding"/>
    <property type="evidence" value="ECO:0007669"/>
    <property type="project" value="TreeGrafter"/>
</dbReference>